<dbReference type="RefSeq" id="WP_195169918.1">
    <property type="nucleotide sequence ID" value="NZ_CP062983.1"/>
</dbReference>
<feature type="transmembrane region" description="Helical" evidence="8">
    <location>
        <begin position="163"/>
        <end position="182"/>
    </location>
</feature>
<sequence length="446" mass="49441">MQPEAHASLQSIHLPKWVDWLWLALCAVYVLAGVAMAPYHGDEASLIFMGRDFYYHVQGQLDKIYVQEFEKLEPDAALEQQLRLINGTLPKYMYGAIAYAMGADPDTLSESWAWGAGWDWNIENGAIEPGDDVLLAGRYASAILLALSIVIMFQIGQKVGGRGVAYLTTAYLVLNPAVLLNGRRAMMEGVLLFFSLLIVLVGLHLLVNRRWYMFLLLGVISGLTVAAKHPGILPVALVFISLAYVSLWRAYQEHNWLFAVRQIAKLFGAGVLSLILFFALNPSWWQNPQLAAELVIQERSTTLSAQVTSAGGPADMSERVGQFYRQALIAQPMYSEVDYFKPYIVDEVAAYEASPWRGIAIGGSDIGAIILIILMLIGLGKLLFPLTDISRMMIVWTSGTLAFTIAATPLEWQRYYLAAFPVIGLLSALGLITLYNLVTRQRRTAT</sequence>
<evidence type="ECO:0000256" key="3">
    <source>
        <dbReference type="ARBA" id="ARBA00022676"/>
    </source>
</evidence>
<keyword evidence="11" id="KW-1185">Reference proteome</keyword>
<gene>
    <name evidence="10" type="ORF">G4Y79_19475</name>
</gene>
<keyword evidence="2" id="KW-1003">Cell membrane</keyword>
<evidence type="ECO:0000313" key="11">
    <source>
        <dbReference type="Proteomes" id="UP000594468"/>
    </source>
</evidence>
<dbReference type="Pfam" id="PF02366">
    <property type="entry name" value="PMT"/>
    <property type="match status" value="1"/>
</dbReference>
<dbReference type="GO" id="GO:0000030">
    <property type="term" value="F:mannosyltransferase activity"/>
    <property type="evidence" value="ECO:0007669"/>
    <property type="project" value="InterPro"/>
</dbReference>
<dbReference type="GO" id="GO:0009103">
    <property type="term" value="P:lipopolysaccharide biosynthetic process"/>
    <property type="evidence" value="ECO:0007669"/>
    <property type="project" value="UniProtKB-ARBA"/>
</dbReference>
<feature type="transmembrane region" description="Helical" evidence="8">
    <location>
        <begin position="392"/>
        <end position="410"/>
    </location>
</feature>
<dbReference type="Proteomes" id="UP000594468">
    <property type="component" value="Chromosome"/>
</dbReference>
<feature type="transmembrane region" description="Helical" evidence="8">
    <location>
        <begin position="189"/>
        <end position="207"/>
    </location>
</feature>
<dbReference type="InterPro" id="IPR003342">
    <property type="entry name" value="ArnT-like_N"/>
</dbReference>
<feature type="transmembrane region" description="Helical" evidence="8">
    <location>
        <begin position="359"/>
        <end position="380"/>
    </location>
</feature>
<keyword evidence="3" id="KW-0328">Glycosyltransferase</keyword>
<feature type="transmembrane region" description="Helical" evidence="8">
    <location>
        <begin position="231"/>
        <end position="251"/>
    </location>
</feature>
<proteinExistence type="predicted"/>
<evidence type="ECO:0000256" key="1">
    <source>
        <dbReference type="ARBA" id="ARBA00004651"/>
    </source>
</evidence>
<keyword evidence="6 8" id="KW-1133">Transmembrane helix</keyword>
<dbReference type="GO" id="GO:0005886">
    <property type="term" value="C:plasma membrane"/>
    <property type="evidence" value="ECO:0007669"/>
    <property type="project" value="UniProtKB-SubCell"/>
</dbReference>
<name>A0A7S8E7L5_9CHLR</name>
<feature type="domain" description="ArnT-like N-terminal" evidence="9">
    <location>
        <begin position="114"/>
        <end position="276"/>
    </location>
</feature>
<dbReference type="GO" id="GO:0006493">
    <property type="term" value="P:protein O-linked glycosylation"/>
    <property type="evidence" value="ECO:0007669"/>
    <property type="project" value="InterPro"/>
</dbReference>
<keyword evidence="7 8" id="KW-0472">Membrane</keyword>
<evidence type="ECO:0000256" key="7">
    <source>
        <dbReference type="ARBA" id="ARBA00023136"/>
    </source>
</evidence>
<evidence type="ECO:0000259" key="9">
    <source>
        <dbReference type="Pfam" id="PF02366"/>
    </source>
</evidence>
<evidence type="ECO:0000256" key="2">
    <source>
        <dbReference type="ARBA" id="ARBA00022475"/>
    </source>
</evidence>
<dbReference type="PANTHER" id="PTHR33908:SF11">
    <property type="entry name" value="MEMBRANE PROTEIN"/>
    <property type="match status" value="1"/>
</dbReference>
<organism evidence="10 11">
    <name type="scientific">Phototrophicus methaneseepsis</name>
    <dbReference type="NCBI Taxonomy" id="2710758"/>
    <lineage>
        <taxon>Bacteria</taxon>
        <taxon>Bacillati</taxon>
        <taxon>Chloroflexota</taxon>
        <taxon>Candidatus Thermofontia</taxon>
        <taxon>Phototrophicales</taxon>
        <taxon>Phototrophicaceae</taxon>
        <taxon>Phototrophicus</taxon>
    </lineage>
</organism>
<dbReference type="InterPro" id="IPR050297">
    <property type="entry name" value="LipidA_mod_glycosyltrf_83"/>
</dbReference>
<dbReference type="GO" id="GO:0016763">
    <property type="term" value="F:pentosyltransferase activity"/>
    <property type="evidence" value="ECO:0007669"/>
    <property type="project" value="TreeGrafter"/>
</dbReference>
<feature type="transmembrane region" description="Helical" evidence="8">
    <location>
        <begin position="416"/>
        <end position="438"/>
    </location>
</feature>
<evidence type="ECO:0000256" key="5">
    <source>
        <dbReference type="ARBA" id="ARBA00022692"/>
    </source>
</evidence>
<evidence type="ECO:0000313" key="10">
    <source>
        <dbReference type="EMBL" id="QPC81847.1"/>
    </source>
</evidence>
<evidence type="ECO:0000256" key="8">
    <source>
        <dbReference type="SAM" id="Phobius"/>
    </source>
</evidence>
<feature type="transmembrane region" description="Helical" evidence="8">
    <location>
        <begin position="20"/>
        <end position="39"/>
    </location>
</feature>
<evidence type="ECO:0000256" key="6">
    <source>
        <dbReference type="ARBA" id="ARBA00022989"/>
    </source>
</evidence>
<dbReference type="KEGG" id="pmet:G4Y79_19475"/>
<dbReference type="AlphaFoldDB" id="A0A7S8E7L5"/>
<feature type="transmembrane region" description="Helical" evidence="8">
    <location>
        <begin position="263"/>
        <end position="280"/>
    </location>
</feature>
<protein>
    <submittedName>
        <fullName evidence="10">Phospholipid carrier-dependent glycosyltransferase</fullName>
    </submittedName>
</protein>
<dbReference type="EMBL" id="CP062983">
    <property type="protein sequence ID" value="QPC81847.1"/>
    <property type="molecule type" value="Genomic_DNA"/>
</dbReference>
<comment type="subcellular location">
    <subcellularLocation>
        <location evidence="1">Cell membrane</location>
        <topology evidence="1">Multi-pass membrane protein</topology>
    </subcellularLocation>
</comment>
<accession>A0A7S8E7L5</accession>
<feature type="transmembrane region" description="Helical" evidence="8">
    <location>
        <begin position="139"/>
        <end position="157"/>
    </location>
</feature>
<keyword evidence="5 8" id="KW-0812">Transmembrane</keyword>
<dbReference type="PANTHER" id="PTHR33908">
    <property type="entry name" value="MANNOSYLTRANSFERASE YKCB-RELATED"/>
    <property type="match status" value="1"/>
</dbReference>
<reference evidence="10 11" key="1">
    <citation type="submission" date="2020-02" db="EMBL/GenBank/DDBJ databases">
        <authorList>
            <person name="Zheng R.K."/>
            <person name="Sun C.M."/>
        </authorList>
    </citation>
    <scope>NUCLEOTIDE SEQUENCE [LARGE SCALE GENOMIC DNA]</scope>
    <source>
        <strain evidence="11">rifampicinis</strain>
    </source>
</reference>
<keyword evidence="4 10" id="KW-0808">Transferase</keyword>
<evidence type="ECO:0000256" key="4">
    <source>
        <dbReference type="ARBA" id="ARBA00022679"/>
    </source>
</evidence>